<evidence type="ECO:0000259" key="2">
    <source>
        <dbReference type="Pfam" id="PF01593"/>
    </source>
</evidence>
<dbReference type="InterPro" id="IPR050562">
    <property type="entry name" value="FAD_mOase_fung"/>
</dbReference>
<dbReference type="Pfam" id="PF01593">
    <property type="entry name" value="Amino_oxidase"/>
    <property type="match status" value="1"/>
</dbReference>
<name>A0ABR1S4D7_9PEZI</name>
<evidence type="ECO:0000313" key="3">
    <source>
        <dbReference type="EMBL" id="KAK8024426.1"/>
    </source>
</evidence>
<gene>
    <name evidence="3" type="ORF">PG993_012492</name>
</gene>
<organism evidence="3 4">
    <name type="scientific">Apiospora rasikravindrae</name>
    <dbReference type="NCBI Taxonomy" id="990691"/>
    <lineage>
        <taxon>Eukaryota</taxon>
        <taxon>Fungi</taxon>
        <taxon>Dikarya</taxon>
        <taxon>Ascomycota</taxon>
        <taxon>Pezizomycotina</taxon>
        <taxon>Sordariomycetes</taxon>
        <taxon>Xylariomycetidae</taxon>
        <taxon>Amphisphaeriales</taxon>
        <taxon>Apiosporaceae</taxon>
        <taxon>Apiospora</taxon>
    </lineage>
</organism>
<accession>A0ABR1S4D7</accession>
<dbReference type="EMBL" id="JAQQWK010000011">
    <property type="protein sequence ID" value="KAK8024426.1"/>
    <property type="molecule type" value="Genomic_DNA"/>
</dbReference>
<comment type="caution">
    <text evidence="3">The sequence shown here is derived from an EMBL/GenBank/DDBJ whole genome shotgun (WGS) entry which is preliminary data.</text>
</comment>
<feature type="domain" description="Amine oxidase" evidence="2">
    <location>
        <begin position="3"/>
        <end position="45"/>
    </location>
</feature>
<dbReference type="Proteomes" id="UP001444661">
    <property type="component" value="Unassembled WGS sequence"/>
</dbReference>
<dbReference type="PANTHER" id="PTHR47356">
    <property type="entry name" value="FAD-DEPENDENT MONOOXYGENASE ASQG-RELATED"/>
    <property type="match status" value="1"/>
</dbReference>
<reference evidence="3 4" key="1">
    <citation type="submission" date="2023-01" db="EMBL/GenBank/DDBJ databases">
        <title>Analysis of 21 Apiospora genomes using comparative genomics revels a genus with tremendous synthesis potential of carbohydrate active enzymes and secondary metabolites.</title>
        <authorList>
            <person name="Sorensen T."/>
        </authorList>
    </citation>
    <scope>NUCLEOTIDE SEQUENCE [LARGE SCALE GENOMIC DNA]</scope>
    <source>
        <strain evidence="3 4">CBS 33761</strain>
    </source>
</reference>
<comment type="cofactor">
    <cofactor evidence="1">
        <name>FAD</name>
        <dbReference type="ChEBI" id="CHEBI:57692"/>
    </cofactor>
</comment>
<proteinExistence type="predicted"/>
<sequence>MSPVGMADKRNIHLNKAVNHIKQSDAGAKVHNEDGQLFEGDVVVVVGNDSIHCKTLREMRRIMGNPIVNGIAQSERKITSYWLSTLPLSPSSRLAVLIDMPVSFSCVFGISHDVSELQPGEQILRMSHGSAIFVMGSTGVVLGFIVTQLDRRYEDELPNNEAKYLVLTSFPLPQPDGNKKLTYGEIDALLRRFNKEHLPRASTIVESSRLAIQVNAQVQEVLSKFLATL</sequence>
<dbReference type="InterPro" id="IPR002937">
    <property type="entry name" value="Amino_oxidase"/>
</dbReference>
<evidence type="ECO:0000256" key="1">
    <source>
        <dbReference type="ARBA" id="ARBA00001974"/>
    </source>
</evidence>
<protein>
    <recommendedName>
        <fullName evidence="2">Amine oxidase domain-containing protein</fullName>
    </recommendedName>
</protein>
<evidence type="ECO:0000313" key="4">
    <source>
        <dbReference type="Proteomes" id="UP001444661"/>
    </source>
</evidence>
<keyword evidence="4" id="KW-1185">Reference proteome</keyword>
<dbReference type="PANTHER" id="PTHR47356:SF2">
    <property type="entry name" value="FAD-BINDING DOMAIN-CONTAINING PROTEIN-RELATED"/>
    <property type="match status" value="1"/>
</dbReference>